<feature type="transmembrane region" description="Helical" evidence="6">
    <location>
        <begin position="120"/>
        <end position="138"/>
    </location>
</feature>
<dbReference type="InterPro" id="IPR011701">
    <property type="entry name" value="MFS"/>
</dbReference>
<proteinExistence type="predicted"/>
<sequence length="465" mass="46027">MSARPRGADSSLPAQESAAALPDPTPKTRHPVPLAVFFALVGFVPANWLVRVPDVKAQVGASAGDLGLALLCGSLGSLAALTVAARICERFGTRRVLVVAGFALCAILVLPGLAGSVRALGAALAFFGMAQSTFNIALNSTAVEVATASGNPLMPTLHGIFSVGGLVGAALGGLLADHLSPVVHLGLTALLGLAVTATAGPALLRSGRATAAATAAAAATAPGTAAPDGSSDADRANSWRRVRWIVLAFGLVAACTAFGEYASNNWAALHLRQDLGATAAVAGYGYATYACAIAGGRFLGARLIRRLGETAVLSGGFALAAVGVLVASWAGHLPGAGLPVAFAGYVVLGLGLANVYPVCISRAGALGGPRGVSRISMSASLGILSQGPLIGFVADRRGLPLALSTVAVLAVLAAGVAFALRGWTRPRTPAPATSGPPTAAAATSGTSATPTTPTTSATSSERSKP</sequence>
<comment type="caution">
    <text evidence="7">The sequence shown here is derived from an EMBL/GenBank/DDBJ whole genome shotgun (WGS) entry which is preliminary data.</text>
</comment>
<keyword evidence="3 6" id="KW-1133">Transmembrane helix</keyword>
<gene>
    <name evidence="7" type="ORF">F4554_003671</name>
</gene>
<evidence type="ECO:0000256" key="6">
    <source>
        <dbReference type="SAM" id="Phobius"/>
    </source>
</evidence>
<dbReference type="Pfam" id="PF07690">
    <property type="entry name" value="MFS_1"/>
    <property type="match status" value="1"/>
</dbReference>
<feature type="transmembrane region" description="Helical" evidence="6">
    <location>
        <begin position="159"/>
        <end position="176"/>
    </location>
</feature>
<keyword evidence="8" id="KW-1185">Reference proteome</keyword>
<protein>
    <submittedName>
        <fullName evidence="7">Putative MFS family arabinose efflux permease</fullName>
    </submittedName>
</protein>
<dbReference type="EMBL" id="JACBZH010000001">
    <property type="protein sequence ID" value="NYH91033.1"/>
    <property type="molecule type" value="Genomic_DNA"/>
</dbReference>
<dbReference type="InterPro" id="IPR036259">
    <property type="entry name" value="MFS_trans_sf"/>
</dbReference>
<feature type="transmembrane region" description="Helical" evidence="6">
    <location>
        <begin position="371"/>
        <end position="393"/>
    </location>
</feature>
<dbReference type="SUPFAM" id="SSF103473">
    <property type="entry name" value="MFS general substrate transporter"/>
    <property type="match status" value="1"/>
</dbReference>
<accession>A0A852ZFE7</accession>
<feature type="transmembrane region" description="Helical" evidence="6">
    <location>
        <begin position="311"/>
        <end position="330"/>
    </location>
</feature>
<dbReference type="Gene3D" id="1.20.1250.20">
    <property type="entry name" value="MFS general substrate transporter like domains"/>
    <property type="match status" value="2"/>
</dbReference>
<evidence type="ECO:0000313" key="8">
    <source>
        <dbReference type="Proteomes" id="UP000579605"/>
    </source>
</evidence>
<evidence type="ECO:0000256" key="4">
    <source>
        <dbReference type="ARBA" id="ARBA00023136"/>
    </source>
</evidence>
<dbReference type="PANTHER" id="PTHR23514">
    <property type="entry name" value="BYPASS OF STOP CODON PROTEIN 6"/>
    <property type="match status" value="1"/>
</dbReference>
<feature type="transmembrane region" description="Helical" evidence="6">
    <location>
        <begin position="399"/>
        <end position="420"/>
    </location>
</feature>
<feature type="transmembrane region" description="Helical" evidence="6">
    <location>
        <begin position="62"/>
        <end position="84"/>
    </location>
</feature>
<evidence type="ECO:0000313" key="7">
    <source>
        <dbReference type="EMBL" id="NYH91033.1"/>
    </source>
</evidence>
<feature type="transmembrane region" description="Helical" evidence="6">
    <location>
        <begin position="96"/>
        <end position="114"/>
    </location>
</feature>
<evidence type="ECO:0000256" key="2">
    <source>
        <dbReference type="ARBA" id="ARBA00022692"/>
    </source>
</evidence>
<feature type="transmembrane region" description="Helical" evidence="6">
    <location>
        <begin position="275"/>
        <end position="299"/>
    </location>
</feature>
<dbReference type="AlphaFoldDB" id="A0A852ZFE7"/>
<dbReference type="GO" id="GO:0016020">
    <property type="term" value="C:membrane"/>
    <property type="evidence" value="ECO:0007669"/>
    <property type="project" value="UniProtKB-SubCell"/>
</dbReference>
<dbReference type="GO" id="GO:0022857">
    <property type="term" value="F:transmembrane transporter activity"/>
    <property type="evidence" value="ECO:0007669"/>
    <property type="project" value="InterPro"/>
</dbReference>
<keyword evidence="2 6" id="KW-0812">Transmembrane</keyword>
<feature type="transmembrane region" description="Helical" evidence="6">
    <location>
        <begin position="182"/>
        <end position="204"/>
    </location>
</feature>
<feature type="transmembrane region" description="Helical" evidence="6">
    <location>
        <begin position="336"/>
        <end position="359"/>
    </location>
</feature>
<dbReference type="PANTHER" id="PTHR23514:SF13">
    <property type="entry name" value="INNER MEMBRANE PROTEIN YBJJ"/>
    <property type="match status" value="1"/>
</dbReference>
<dbReference type="Proteomes" id="UP000579605">
    <property type="component" value="Unassembled WGS sequence"/>
</dbReference>
<comment type="subcellular location">
    <subcellularLocation>
        <location evidence="1">Membrane</location>
        <topology evidence="1">Multi-pass membrane protein</topology>
    </subcellularLocation>
</comment>
<organism evidence="7 8">
    <name type="scientific">Actinopolymorpha rutila</name>
    <dbReference type="NCBI Taxonomy" id="446787"/>
    <lineage>
        <taxon>Bacteria</taxon>
        <taxon>Bacillati</taxon>
        <taxon>Actinomycetota</taxon>
        <taxon>Actinomycetes</taxon>
        <taxon>Propionibacteriales</taxon>
        <taxon>Actinopolymorphaceae</taxon>
        <taxon>Actinopolymorpha</taxon>
    </lineage>
</organism>
<feature type="transmembrane region" description="Helical" evidence="6">
    <location>
        <begin position="32"/>
        <end position="50"/>
    </location>
</feature>
<keyword evidence="4 6" id="KW-0472">Membrane</keyword>
<reference evidence="7 8" key="1">
    <citation type="submission" date="2020-07" db="EMBL/GenBank/DDBJ databases">
        <title>Sequencing the genomes of 1000 actinobacteria strains.</title>
        <authorList>
            <person name="Klenk H.-P."/>
        </authorList>
    </citation>
    <scope>NUCLEOTIDE SEQUENCE [LARGE SCALE GENOMIC DNA]</scope>
    <source>
        <strain evidence="7 8">DSM 18448</strain>
    </source>
</reference>
<feature type="region of interest" description="Disordered" evidence="5">
    <location>
        <begin position="426"/>
        <end position="465"/>
    </location>
</feature>
<feature type="region of interest" description="Disordered" evidence="5">
    <location>
        <begin position="1"/>
        <end position="26"/>
    </location>
</feature>
<name>A0A852ZFE7_9ACTN</name>
<dbReference type="InterPro" id="IPR051788">
    <property type="entry name" value="MFS_Transporter"/>
</dbReference>
<evidence type="ECO:0000256" key="3">
    <source>
        <dbReference type="ARBA" id="ARBA00022989"/>
    </source>
</evidence>
<dbReference type="CDD" id="cd17393">
    <property type="entry name" value="MFS_MosC_like"/>
    <property type="match status" value="1"/>
</dbReference>
<feature type="transmembrane region" description="Helical" evidence="6">
    <location>
        <begin position="244"/>
        <end position="263"/>
    </location>
</feature>
<evidence type="ECO:0000256" key="1">
    <source>
        <dbReference type="ARBA" id="ARBA00004141"/>
    </source>
</evidence>
<evidence type="ECO:0000256" key="5">
    <source>
        <dbReference type="SAM" id="MobiDB-lite"/>
    </source>
</evidence>
<dbReference type="RefSeq" id="WP_179788688.1">
    <property type="nucleotide sequence ID" value="NZ_BAAARR010000020.1"/>
</dbReference>